<keyword evidence="2" id="KW-1185">Reference proteome</keyword>
<evidence type="ECO:0000313" key="1">
    <source>
        <dbReference type="EMBL" id="ATN92874.1"/>
    </source>
</evidence>
<evidence type="ECO:0000313" key="2">
    <source>
        <dbReference type="Proteomes" id="UP000244827"/>
    </source>
</evidence>
<accession>A0A2R2YAS2</accession>
<organism evidence="1 2">
    <name type="scientific">Pseudomonas phage PPSC2</name>
    <dbReference type="NCBI Taxonomy" id="2041350"/>
    <lineage>
        <taxon>Viruses</taxon>
        <taxon>Duplodnaviria</taxon>
        <taxon>Heunggongvirae</taxon>
        <taxon>Uroviricota</taxon>
        <taxon>Caudoviricetes</taxon>
        <taxon>Vandenendeviridae</taxon>
        <taxon>Gorskivirinae</taxon>
        <taxon>Shenlongvirus</taxon>
        <taxon>Shenlongvirus PPSC2</taxon>
    </lineage>
</organism>
<dbReference type="Proteomes" id="UP000244827">
    <property type="component" value="Segment"/>
</dbReference>
<dbReference type="EMBL" id="MF893340">
    <property type="protein sequence ID" value="ATN92874.1"/>
    <property type="molecule type" value="Genomic_DNA"/>
</dbReference>
<proteinExistence type="predicted"/>
<gene>
    <name evidence="1" type="ORF">PPSC2_111</name>
</gene>
<protein>
    <submittedName>
        <fullName evidence="1">Uncharacterized protein</fullName>
    </submittedName>
</protein>
<name>A0A2R2YAS2_9CAUD</name>
<sequence>MKKLLAMFGIKPKKAANKGNPQFAYYMRLARTMMAIARKDKEAGFHYAVKAAVDSAQHYRKAAHASVYYADFKGHA</sequence>
<reference evidence="1 2" key="1">
    <citation type="journal article" date="2018" name="Arch. Virol.">
        <title>Genomic characterization and phylogenetic analysis of the novel Pseudomonas phage PPSC2.</title>
        <authorList>
            <person name="Wu X."/>
            <person name="Wu Y."/>
            <person name="Tang Y."/>
            <person name="Gan B."/>
        </authorList>
    </citation>
    <scope>NUCLEOTIDE SEQUENCE [LARGE SCALE GENOMIC DNA]</scope>
</reference>